<evidence type="ECO:0000313" key="3">
    <source>
        <dbReference type="Proteomes" id="UP000310334"/>
    </source>
</evidence>
<gene>
    <name evidence="2" type="ORF">E6W99_10515</name>
</gene>
<dbReference type="AlphaFoldDB" id="A0A4S4BY72"/>
<protein>
    <submittedName>
        <fullName evidence="2">Oxidoreductase</fullName>
    </submittedName>
</protein>
<dbReference type="GO" id="GO:0004497">
    <property type="term" value="F:monooxygenase activity"/>
    <property type="evidence" value="ECO:0007669"/>
    <property type="project" value="TreeGrafter"/>
</dbReference>
<dbReference type="PRINTS" id="PR00368">
    <property type="entry name" value="FADPNR"/>
</dbReference>
<keyword evidence="3" id="KW-1185">Reference proteome</keyword>
<dbReference type="Proteomes" id="UP000310334">
    <property type="component" value="Unassembled WGS sequence"/>
</dbReference>
<dbReference type="InterPro" id="IPR050982">
    <property type="entry name" value="Auxin_biosynth/cation_transpt"/>
</dbReference>
<organism evidence="2 3">
    <name type="scientific">Metabacillus sediminilitoris</name>
    <dbReference type="NCBI Taxonomy" id="2567941"/>
    <lineage>
        <taxon>Bacteria</taxon>
        <taxon>Bacillati</taxon>
        <taxon>Bacillota</taxon>
        <taxon>Bacilli</taxon>
        <taxon>Bacillales</taxon>
        <taxon>Bacillaceae</taxon>
        <taxon>Metabacillus</taxon>
    </lineage>
</organism>
<accession>A0A4S4BY72</accession>
<dbReference type="EMBL" id="SSNT01000007">
    <property type="protein sequence ID" value="THF80099.1"/>
    <property type="molecule type" value="Genomic_DNA"/>
</dbReference>
<dbReference type="Pfam" id="PF13738">
    <property type="entry name" value="Pyr_redox_3"/>
    <property type="match status" value="1"/>
</dbReference>
<proteinExistence type="predicted"/>
<dbReference type="SUPFAM" id="SSF51905">
    <property type="entry name" value="FAD/NAD(P)-binding domain"/>
    <property type="match status" value="2"/>
</dbReference>
<dbReference type="InterPro" id="IPR036188">
    <property type="entry name" value="FAD/NAD-bd_sf"/>
</dbReference>
<sequence length="348" mass="39004">MIYDVIIVGSGQAGLSMGYYLKQTKLTFLILDKGLTIGEAWKNRYDSLTLFTPVSYSSLPGLELDGMPNHYPTKDEMADYLTKYAETFSLPILLNTSISKLEQTATNFLLTTNRGDYTAKQVVIATGPFQHPYIPDFSRLLSDQVLQLHSSNYKNSKQLKQGPALVVGGGNSGSQIAVELSNDRNVYLSVGHKLKFLPQDLGNKSIFWWFDKLGILKVHTNSKFGEFFKEMPDPIFGYELKSLLKNGKITLKLRAKSVVNDHIVFEDNSKIEAANIIWSTGFNGNYGWIHTPSVFDKKGVPIHQRGVTSIRGLFFLGLPWQYRTGSALLQGVGRDAEYLMQQVLLNTK</sequence>
<comment type="caution">
    <text evidence="2">The sequence shown here is derived from an EMBL/GenBank/DDBJ whole genome shotgun (WGS) entry which is preliminary data.</text>
</comment>
<dbReference type="OrthoDB" id="9778740at2"/>
<keyword evidence="1" id="KW-0560">Oxidoreductase</keyword>
<evidence type="ECO:0000256" key="1">
    <source>
        <dbReference type="ARBA" id="ARBA00023002"/>
    </source>
</evidence>
<name>A0A4S4BY72_9BACI</name>
<evidence type="ECO:0000313" key="2">
    <source>
        <dbReference type="EMBL" id="THF80099.1"/>
    </source>
</evidence>
<dbReference type="PANTHER" id="PTHR43539:SF78">
    <property type="entry name" value="FLAVIN-CONTAINING MONOOXYGENASE"/>
    <property type="match status" value="1"/>
</dbReference>
<reference evidence="2 3" key="1">
    <citation type="submission" date="2019-04" db="EMBL/GenBank/DDBJ databases">
        <title>Bacillus sediminilitoris sp. nov., isolated from a tidal flat sediment on the East China Sea.</title>
        <authorList>
            <person name="Wei Y."/>
            <person name="Mao H."/>
            <person name="Fang J."/>
        </authorList>
    </citation>
    <scope>NUCLEOTIDE SEQUENCE [LARGE SCALE GENOMIC DNA]</scope>
    <source>
        <strain evidence="2 3">DSL-17</strain>
    </source>
</reference>
<dbReference type="GO" id="GO:0050660">
    <property type="term" value="F:flavin adenine dinucleotide binding"/>
    <property type="evidence" value="ECO:0007669"/>
    <property type="project" value="TreeGrafter"/>
</dbReference>
<dbReference type="Gene3D" id="3.50.50.60">
    <property type="entry name" value="FAD/NAD(P)-binding domain"/>
    <property type="match status" value="1"/>
</dbReference>
<dbReference type="RefSeq" id="WP_136353592.1">
    <property type="nucleotide sequence ID" value="NZ_CP046266.1"/>
</dbReference>
<dbReference type="PANTHER" id="PTHR43539">
    <property type="entry name" value="FLAVIN-BINDING MONOOXYGENASE-LIKE PROTEIN (AFU_ORTHOLOGUE AFUA_4G09220)"/>
    <property type="match status" value="1"/>
</dbReference>
<dbReference type="PRINTS" id="PR00469">
    <property type="entry name" value="PNDRDTASEII"/>
</dbReference>